<dbReference type="RefSeq" id="WP_347435993.1">
    <property type="nucleotide sequence ID" value="NZ_CP089291.1"/>
</dbReference>
<reference evidence="9" key="1">
    <citation type="submission" date="2021-12" db="EMBL/GenBank/DDBJ databases">
        <title>Alicyclobacillaceae gen. nov., sp. nov., isolated from chalcocite enrichment system.</title>
        <authorList>
            <person name="Jiang Z."/>
        </authorList>
    </citation>
    <scope>NUCLEOTIDE SEQUENCE</scope>
    <source>
        <strain evidence="9">MYW30-H2</strain>
    </source>
</reference>
<dbReference type="PANTHER" id="PTHR11773:SF1">
    <property type="entry name" value="GLYCINE DEHYDROGENASE (DECARBOXYLATING), MITOCHONDRIAL"/>
    <property type="match status" value="1"/>
</dbReference>
<dbReference type="InterPro" id="IPR049315">
    <property type="entry name" value="GDC-P_N"/>
</dbReference>
<dbReference type="InterPro" id="IPR015421">
    <property type="entry name" value="PyrdxlP-dep_Trfase_major"/>
</dbReference>
<dbReference type="Pfam" id="PF21478">
    <property type="entry name" value="GcvP2_C"/>
    <property type="match status" value="1"/>
</dbReference>
<proteinExistence type="inferred from homology"/>
<keyword evidence="4 6" id="KW-0560">Oxidoreductase</keyword>
<sequence>MLATNQSEKALIFEFSKPGRVAYSLPDCDVPEVDVEAVFPSKYLRQAPAELPEVSELDLMRHYTELSKRNHGIDSGFYPLGSCTMKYNPKINEDVARCPGFAKIHPYQSEDTIQGALQVLYDLQTELAEITGMDAISLQPAAGAQGEWTSLMMIRAYHESRGEKRTKVIIPDTAHGTNPASATVAGLDTVTISSDENGNVNLDELREAVGPDTAALMLTNPSTLGLFEENILEIADIVHQAGGLLYYDGANTNAILGIARPGDMGFDVVHLNLHKTFTGPHGGGGPGSGPIGCKKELIPFMPRPHVVKVGDTYRLDDDRPESIGRVKAFYGNFGINLRAFVYIRSNGPEGLLRVSQEAVLNANYMMRKLAPYYDLPYGRICKHEFVLSGRRQKKLGVRTLDIAKRLLDFGYHPPTIYFPLIVEECMMIEPTETESKETLDQFIDVMIRIAQEIEENPAVVQEAPHHTVITRLDEVAAARKPILRYKSDKVQQKRGEVYEVSTA</sequence>
<comment type="function">
    <text evidence="2 6">The glycine cleavage system catalyzes the degradation of glycine. The P protein binds the alpha-amino group of glycine through its pyridoxal phosphate cofactor; CO(2) is released and the remaining methylamine moiety is then transferred to the lipoamide cofactor of the H protein.</text>
</comment>
<dbReference type="HAMAP" id="MF_00713">
    <property type="entry name" value="GcvPB"/>
    <property type="match status" value="1"/>
</dbReference>
<keyword evidence="10" id="KW-1185">Reference proteome</keyword>
<dbReference type="SUPFAM" id="SSF53383">
    <property type="entry name" value="PLP-dependent transferases"/>
    <property type="match status" value="1"/>
</dbReference>
<dbReference type="Pfam" id="PF02347">
    <property type="entry name" value="GDC-P"/>
    <property type="match status" value="1"/>
</dbReference>
<dbReference type="InterPro" id="IPR015422">
    <property type="entry name" value="PyrdxlP-dep_Trfase_small"/>
</dbReference>
<gene>
    <name evidence="6 9" type="primary">gcvPB</name>
    <name evidence="9" type="ORF">LSG31_15540</name>
</gene>
<feature type="domain" description="Glycine cleavage system P-protein N-terminal" evidence="7">
    <location>
        <begin position="46"/>
        <end position="302"/>
    </location>
</feature>
<protein>
    <recommendedName>
        <fullName evidence="6">Probable glycine dehydrogenase (decarboxylating) subunit 2</fullName>
        <ecNumber evidence="6">1.4.4.2</ecNumber>
    </recommendedName>
    <alternativeName>
        <fullName evidence="6">Glycine cleavage system P-protein subunit 2</fullName>
    </alternativeName>
    <alternativeName>
        <fullName evidence="6">Glycine decarboxylase subunit 2</fullName>
    </alternativeName>
    <alternativeName>
        <fullName evidence="6">Glycine dehydrogenase (aminomethyl-transferring) subunit 2</fullName>
    </alternativeName>
</protein>
<accession>A0ABY4CFJ4</accession>
<dbReference type="Proteomes" id="UP000830167">
    <property type="component" value="Chromosome"/>
</dbReference>
<evidence type="ECO:0000313" key="10">
    <source>
        <dbReference type="Proteomes" id="UP000830167"/>
    </source>
</evidence>
<comment type="catalytic activity">
    <reaction evidence="5 6">
        <text>N(6)-[(R)-lipoyl]-L-lysyl-[glycine-cleavage complex H protein] + glycine + H(+) = N(6)-[(R)-S(8)-aminomethyldihydrolipoyl]-L-lysyl-[glycine-cleavage complex H protein] + CO2</text>
        <dbReference type="Rhea" id="RHEA:24304"/>
        <dbReference type="Rhea" id="RHEA-COMP:10494"/>
        <dbReference type="Rhea" id="RHEA-COMP:10495"/>
        <dbReference type="ChEBI" id="CHEBI:15378"/>
        <dbReference type="ChEBI" id="CHEBI:16526"/>
        <dbReference type="ChEBI" id="CHEBI:57305"/>
        <dbReference type="ChEBI" id="CHEBI:83099"/>
        <dbReference type="ChEBI" id="CHEBI:83143"/>
        <dbReference type="EC" id="1.4.4.2"/>
    </reaction>
</comment>
<dbReference type="EMBL" id="CP089291">
    <property type="protein sequence ID" value="UOF89306.1"/>
    <property type="molecule type" value="Genomic_DNA"/>
</dbReference>
<dbReference type="CDD" id="cd00613">
    <property type="entry name" value="GDC-P"/>
    <property type="match status" value="1"/>
</dbReference>
<evidence type="ECO:0000259" key="7">
    <source>
        <dbReference type="Pfam" id="PF02347"/>
    </source>
</evidence>
<dbReference type="EC" id="1.4.4.2" evidence="6"/>
<evidence type="ECO:0000256" key="6">
    <source>
        <dbReference type="HAMAP-Rule" id="MF_00713"/>
    </source>
</evidence>
<dbReference type="Gene3D" id="6.20.440.10">
    <property type="match status" value="1"/>
</dbReference>
<evidence type="ECO:0000256" key="2">
    <source>
        <dbReference type="ARBA" id="ARBA00003788"/>
    </source>
</evidence>
<dbReference type="Gene3D" id="3.40.640.10">
    <property type="entry name" value="Type I PLP-dependent aspartate aminotransferase-like (Major domain)"/>
    <property type="match status" value="1"/>
</dbReference>
<comment type="similarity">
    <text evidence="6">Belongs to the GcvP family. C-terminal subunit subfamily.</text>
</comment>
<dbReference type="PANTHER" id="PTHR11773">
    <property type="entry name" value="GLYCINE DEHYDROGENASE, DECARBOXYLATING"/>
    <property type="match status" value="1"/>
</dbReference>
<dbReference type="GO" id="GO:0004375">
    <property type="term" value="F:glycine dehydrogenase (decarboxylating) activity"/>
    <property type="evidence" value="ECO:0007669"/>
    <property type="project" value="UniProtKB-EC"/>
</dbReference>
<dbReference type="NCBIfam" id="NF003346">
    <property type="entry name" value="PRK04366.1"/>
    <property type="match status" value="1"/>
</dbReference>
<dbReference type="InterPro" id="IPR015424">
    <property type="entry name" value="PyrdxlP-dep_Trfase"/>
</dbReference>
<evidence type="ECO:0000256" key="4">
    <source>
        <dbReference type="ARBA" id="ARBA00023002"/>
    </source>
</evidence>
<keyword evidence="3 6" id="KW-0663">Pyridoxal phosphate</keyword>
<evidence type="ECO:0000256" key="1">
    <source>
        <dbReference type="ARBA" id="ARBA00001933"/>
    </source>
</evidence>
<comment type="subunit">
    <text evidence="6">The glycine cleavage system is composed of four proteins: P, T, L and H. In this organism, the P 'protein' is a heterodimer of two subunits.</text>
</comment>
<evidence type="ECO:0000259" key="8">
    <source>
        <dbReference type="Pfam" id="PF21478"/>
    </source>
</evidence>
<evidence type="ECO:0000313" key="9">
    <source>
        <dbReference type="EMBL" id="UOF89306.1"/>
    </source>
</evidence>
<dbReference type="InterPro" id="IPR020581">
    <property type="entry name" value="GDC_P"/>
</dbReference>
<feature type="modified residue" description="N6-(pyridoxal phosphate)lysine" evidence="6">
    <location>
        <position position="275"/>
    </location>
</feature>
<evidence type="ECO:0000256" key="5">
    <source>
        <dbReference type="ARBA" id="ARBA00049026"/>
    </source>
</evidence>
<comment type="cofactor">
    <cofactor evidence="1 6">
        <name>pyridoxal 5'-phosphate</name>
        <dbReference type="ChEBI" id="CHEBI:597326"/>
    </cofactor>
</comment>
<feature type="domain" description="Glycine dehydrogenase C-terminal" evidence="8">
    <location>
        <begin position="355"/>
        <end position="456"/>
    </location>
</feature>
<dbReference type="InterPro" id="IPR023012">
    <property type="entry name" value="GcvPB"/>
</dbReference>
<dbReference type="Gene3D" id="3.90.1150.10">
    <property type="entry name" value="Aspartate Aminotransferase, domain 1"/>
    <property type="match status" value="1"/>
</dbReference>
<name>A0ABY4CFJ4_9BACL</name>
<dbReference type="InterPro" id="IPR049316">
    <property type="entry name" value="GDC-P_C"/>
</dbReference>
<organism evidence="9 10">
    <name type="scientific">Fodinisporobacter ferrooxydans</name>
    <dbReference type="NCBI Taxonomy" id="2901836"/>
    <lineage>
        <taxon>Bacteria</taxon>
        <taxon>Bacillati</taxon>
        <taxon>Bacillota</taxon>
        <taxon>Bacilli</taxon>
        <taxon>Bacillales</taxon>
        <taxon>Alicyclobacillaceae</taxon>
        <taxon>Fodinisporobacter</taxon>
    </lineage>
</organism>
<evidence type="ECO:0000256" key="3">
    <source>
        <dbReference type="ARBA" id="ARBA00022898"/>
    </source>
</evidence>